<organism evidence="2 3">
    <name type="scientific">Stenotrophomonas phage vB_SmaS_BUCT548</name>
    <dbReference type="NCBI Taxonomy" id="2712941"/>
    <lineage>
        <taxon>Viruses</taxon>
        <taxon>Duplodnaviria</taxon>
        <taxon>Heunggongvirae</taxon>
        <taxon>Uroviricota</taxon>
        <taxon>Caudoviricetes</taxon>
        <taxon>Beaumontvirinae</taxon>
        <taxon>Bixiavirus</taxon>
        <taxon>Bixiavirus BUCT548</taxon>
    </lineage>
</organism>
<evidence type="ECO:0000313" key="3">
    <source>
        <dbReference type="Proteomes" id="UP000509570"/>
    </source>
</evidence>
<feature type="region of interest" description="Disordered" evidence="1">
    <location>
        <begin position="161"/>
        <end position="203"/>
    </location>
</feature>
<feature type="compositionally biased region" description="Polar residues" evidence="1">
    <location>
        <begin position="250"/>
        <end position="261"/>
    </location>
</feature>
<feature type="compositionally biased region" description="Low complexity" evidence="1">
    <location>
        <begin position="189"/>
        <end position="201"/>
    </location>
</feature>
<protein>
    <submittedName>
        <fullName evidence="2">Uncharacterized protein</fullName>
    </submittedName>
</protein>
<keyword evidence="3" id="KW-1185">Reference proteome</keyword>
<feature type="region of interest" description="Disordered" evidence="1">
    <location>
        <begin position="282"/>
        <end position="321"/>
    </location>
</feature>
<evidence type="ECO:0000256" key="1">
    <source>
        <dbReference type="SAM" id="MobiDB-lite"/>
    </source>
</evidence>
<dbReference type="RefSeq" id="YP_010677229.1">
    <property type="nucleotide sequence ID" value="NC_071019.1"/>
</dbReference>
<reference evidence="2 3" key="1">
    <citation type="submission" date="2020-01" db="EMBL/GenBank/DDBJ databases">
        <authorList>
            <person name="Zhang W."/>
            <person name="Zhang R."/>
            <person name="Hu Y."/>
            <person name="Liu Y."/>
            <person name="Lin W."/>
            <person name="Wang L."/>
            <person name="Li J."/>
            <person name="An X."/>
            <person name="Song L."/>
            <person name="Fan H."/>
            <person name="Shi T."/>
            <person name="Liu H."/>
            <person name="Tong Y."/>
        </authorList>
    </citation>
    <scope>NUCLEOTIDE SEQUENCE [LARGE SCALE GENOMIC DNA]</scope>
</reference>
<sequence>MNSIFSRANIAADERFDGQSTFDGKPLDPQWYAVSFLETKVDTRNNGAAKVIAHKLETTGKYSPGRWLFLDLCFEGGNEGYMALGRKIAGSIMEATNVDNLSLTGAELAGKMMAVRVTVQESTQTNDDGSKKLRNNVVGIMPVSQLEALRAEHDAKFGTAVKTSGKASEPAKQNSTPTGTLPPPSFGGAAPAQDAPAPAADTGVAEVPAAFAQQPWNKPEEAAAPAPAQAPVAPPVEAPAPVAAPAPAPTWQTDGWTQHPSSEPHCYKGQVCKTKAEVDAELAAAHAAAHAAPVAPAAPSAPAPEATPAAGAPPWASAPAP</sequence>
<dbReference type="EMBL" id="MN937349">
    <property type="protein sequence ID" value="QIQ60764.1"/>
    <property type="molecule type" value="Genomic_DNA"/>
</dbReference>
<feature type="compositionally biased region" description="Pro residues" evidence="1">
    <location>
        <begin position="232"/>
        <end position="248"/>
    </location>
</feature>
<feature type="region of interest" description="Disordered" evidence="1">
    <location>
        <begin position="217"/>
        <end position="267"/>
    </location>
</feature>
<dbReference type="GeneID" id="77953603"/>
<accession>A0A7D2LNP6</accession>
<dbReference type="Proteomes" id="UP000509570">
    <property type="component" value="Segment"/>
</dbReference>
<feature type="compositionally biased region" description="Polar residues" evidence="1">
    <location>
        <begin position="161"/>
        <end position="179"/>
    </location>
</feature>
<dbReference type="KEGG" id="vg:77953603"/>
<name>A0A7D2LNP6_9CAUD</name>
<proteinExistence type="predicted"/>
<feature type="compositionally biased region" description="Low complexity" evidence="1">
    <location>
        <begin position="222"/>
        <end position="231"/>
    </location>
</feature>
<evidence type="ECO:0000313" key="2">
    <source>
        <dbReference type="EMBL" id="QIQ60764.1"/>
    </source>
</evidence>